<keyword evidence="10" id="KW-0862">Zinc</keyword>
<evidence type="ECO:0000256" key="15">
    <source>
        <dbReference type="ARBA" id="ARBA00023137"/>
    </source>
</evidence>
<dbReference type="InterPro" id="IPR018359">
    <property type="entry name" value="Bromodomain_CS"/>
</dbReference>
<accession>A0A8J1XW34</accession>
<dbReference type="PANTHER" id="PTHR46802">
    <property type="entry name" value="TYROSINE-PROTEIN KINASE BAZ1B"/>
    <property type="match status" value="1"/>
</dbReference>
<dbReference type="CDD" id="cd15628">
    <property type="entry name" value="PHD_BAZ1B"/>
    <property type="match status" value="1"/>
</dbReference>
<dbReference type="SMART" id="SM00571">
    <property type="entry name" value="DDT"/>
    <property type="match status" value="1"/>
</dbReference>
<dbReference type="InterPro" id="IPR011011">
    <property type="entry name" value="Znf_FYVE_PHD"/>
</dbReference>
<evidence type="ECO:0000256" key="25">
    <source>
        <dbReference type="SAM" id="Coils"/>
    </source>
</evidence>
<dbReference type="FunFam" id="3.30.40.10:FF:000131">
    <property type="entry name" value="tyrosine-protein kinase BAZ1B isoform X1"/>
    <property type="match status" value="1"/>
</dbReference>
<keyword evidence="4" id="KW-0808">Transferase</keyword>
<comment type="similarity">
    <text evidence="19">Belongs to the WAL family. BAZ1B subfamily.</text>
</comment>
<dbReference type="Pfam" id="PF15612">
    <property type="entry name" value="WHIM1"/>
    <property type="match status" value="1"/>
</dbReference>
<feature type="region of interest" description="Disordered" evidence="26">
    <location>
        <begin position="681"/>
        <end position="702"/>
    </location>
</feature>
<dbReference type="InterPro" id="IPR003903">
    <property type="entry name" value="UIM_dom"/>
</dbReference>
<feature type="region of interest" description="Disordered" evidence="26">
    <location>
        <begin position="144"/>
        <end position="179"/>
    </location>
</feature>
<keyword evidence="14 22" id="KW-0103">Bromodomain</keyword>
<keyword evidence="9" id="KW-0418">Kinase</keyword>
<comment type="caution">
    <text evidence="27">The sequence shown here is derived from an EMBL/GenBank/DDBJ whole genome shotgun (WGS) entry which is preliminary data.</text>
</comment>
<dbReference type="SUPFAM" id="SSF47370">
    <property type="entry name" value="Bromodomain"/>
    <property type="match status" value="1"/>
</dbReference>
<dbReference type="PANTHER" id="PTHR46802:SF1">
    <property type="entry name" value="TYROSINE-PROTEIN KINASE BAZ1B"/>
    <property type="match status" value="1"/>
</dbReference>
<dbReference type="InterPro" id="IPR019787">
    <property type="entry name" value="Znf_PHD-finger"/>
</dbReference>
<dbReference type="PROSITE" id="PS50827">
    <property type="entry name" value="DDT"/>
    <property type="match status" value="1"/>
</dbReference>
<dbReference type="InterPro" id="IPR001965">
    <property type="entry name" value="Znf_PHD"/>
</dbReference>
<evidence type="ECO:0000256" key="2">
    <source>
        <dbReference type="ARBA" id="ARBA00004123"/>
    </source>
</evidence>
<dbReference type="SMART" id="SM00297">
    <property type="entry name" value="BROMO"/>
    <property type="match status" value="1"/>
</dbReference>
<dbReference type="InterPro" id="IPR028941">
    <property type="entry name" value="WHIM2_dom"/>
</dbReference>
<evidence type="ECO:0000313" key="27">
    <source>
        <dbReference type="EMBL" id="CAH1786083.1"/>
    </source>
</evidence>
<feature type="coiled-coil region" evidence="25">
    <location>
        <begin position="525"/>
        <end position="556"/>
    </location>
</feature>
<comment type="cofactor">
    <cofactor evidence="1">
        <name>Mn(2+)</name>
        <dbReference type="ChEBI" id="CHEBI:29035"/>
    </cofactor>
</comment>
<keyword evidence="15" id="KW-0829">Tyrosine-protein kinase</keyword>
<evidence type="ECO:0000256" key="1">
    <source>
        <dbReference type="ARBA" id="ARBA00001936"/>
    </source>
</evidence>
<feature type="compositionally biased region" description="Basic residues" evidence="26">
    <location>
        <begin position="275"/>
        <end position="293"/>
    </location>
</feature>
<dbReference type="GO" id="GO:0004715">
    <property type="term" value="F:non-membrane spanning protein tyrosine kinase activity"/>
    <property type="evidence" value="ECO:0007669"/>
    <property type="project" value="UniProtKB-EC"/>
</dbReference>
<comment type="catalytic activity">
    <reaction evidence="18">
        <text>L-tyrosyl-[protein] + ATP = O-phospho-L-tyrosyl-[protein] + ADP + H(+)</text>
        <dbReference type="Rhea" id="RHEA:10596"/>
        <dbReference type="Rhea" id="RHEA-COMP:10136"/>
        <dbReference type="Rhea" id="RHEA-COMP:20101"/>
        <dbReference type="ChEBI" id="CHEBI:15378"/>
        <dbReference type="ChEBI" id="CHEBI:30616"/>
        <dbReference type="ChEBI" id="CHEBI:46858"/>
        <dbReference type="ChEBI" id="CHEBI:61978"/>
        <dbReference type="ChEBI" id="CHEBI:456216"/>
        <dbReference type="EC" id="2.7.10.2"/>
    </reaction>
</comment>
<feature type="compositionally biased region" description="Polar residues" evidence="26">
    <location>
        <begin position="377"/>
        <end position="394"/>
    </location>
</feature>
<evidence type="ECO:0000256" key="5">
    <source>
        <dbReference type="ARBA" id="ARBA00022723"/>
    </source>
</evidence>
<feature type="region of interest" description="Disordered" evidence="26">
    <location>
        <begin position="772"/>
        <end position="857"/>
    </location>
</feature>
<comment type="subcellular location">
    <subcellularLocation>
        <location evidence="2 24">Nucleus</location>
    </subcellularLocation>
</comment>
<evidence type="ECO:0000256" key="11">
    <source>
        <dbReference type="ARBA" id="ARBA00022840"/>
    </source>
</evidence>
<dbReference type="InterPro" id="IPR019786">
    <property type="entry name" value="Zinc_finger_PHD-type_CS"/>
</dbReference>
<dbReference type="InterPro" id="IPR036427">
    <property type="entry name" value="Bromodomain-like_sf"/>
</dbReference>
<dbReference type="PROSITE" id="PS00633">
    <property type="entry name" value="BROMODOMAIN_1"/>
    <property type="match status" value="1"/>
</dbReference>
<feature type="compositionally biased region" description="Basic residues" evidence="26">
    <location>
        <begin position="1345"/>
        <end position="1354"/>
    </location>
</feature>
<name>A0A8J1XW34_OWEFU</name>
<dbReference type="GO" id="GO:0042393">
    <property type="term" value="F:histone binding"/>
    <property type="evidence" value="ECO:0007669"/>
    <property type="project" value="TreeGrafter"/>
</dbReference>
<dbReference type="Pfam" id="PF10537">
    <property type="entry name" value="WAC_Acf1_DNA_bd"/>
    <property type="match status" value="1"/>
</dbReference>
<dbReference type="Proteomes" id="UP000749559">
    <property type="component" value="Unassembled WGS sequence"/>
</dbReference>
<feature type="compositionally biased region" description="Acidic residues" evidence="26">
    <location>
        <begin position="682"/>
        <end position="702"/>
    </location>
</feature>
<evidence type="ECO:0000256" key="4">
    <source>
        <dbReference type="ARBA" id="ARBA00022679"/>
    </source>
</evidence>
<feature type="compositionally biased region" description="Basic residues" evidence="26">
    <location>
        <begin position="305"/>
        <end position="315"/>
    </location>
</feature>
<evidence type="ECO:0000256" key="3">
    <source>
        <dbReference type="ARBA" id="ARBA00011903"/>
    </source>
</evidence>
<keyword evidence="5" id="KW-0479">Metal-binding</keyword>
<evidence type="ECO:0000256" key="8">
    <source>
        <dbReference type="ARBA" id="ARBA00022771"/>
    </source>
</evidence>
<evidence type="ECO:0000256" key="19">
    <source>
        <dbReference type="ARBA" id="ARBA00061696"/>
    </source>
</evidence>
<dbReference type="Pfam" id="PF00439">
    <property type="entry name" value="Bromodomain"/>
    <property type="match status" value="1"/>
</dbReference>
<feature type="compositionally biased region" description="Acidic residues" evidence="26">
    <location>
        <begin position="1452"/>
        <end position="1463"/>
    </location>
</feature>
<feature type="compositionally biased region" description="Basic and acidic residues" evidence="26">
    <location>
        <begin position="772"/>
        <end position="810"/>
    </location>
</feature>
<evidence type="ECO:0000256" key="22">
    <source>
        <dbReference type="PROSITE-ProRule" id="PRU00035"/>
    </source>
</evidence>
<dbReference type="Pfam" id="PF15613">
    <property type="entry name" value="WSD"/>
    <property type="match status" value="1"/>
</dbReference>
<dbReference type="InterPro" id="IPR018501">
    <property type="entry name" value="DDT_dom"/>
</dbReference>
<feature type="compositionally biased region" description="Basic and acidic residues" evidence="26">
    <location>
        <begin position="157"/>
        <end position="168"/>
    </location>
</feature>
<feature type="compositionally biased region" description="Basic residues" evidence="26">
    <location>
        <begin position="1290"/>
        <end position="1305"/>
    </location>
</feature>
<dbReference type="PROSITE" id="PS51136">
    <property type="entry name" value="WAC"/>
    <property type="match status" value="1"/>
</dbReference>
<dbReference type="InterPro" id="IPR047256">
    <property type="entry name" value="BAZ1B_PHD"/>
</dbReference>
<reference evidence="27" key="1">
    <citation type="submission" date="2022-03" db="EMBL/GenBank/DDBJ databases">
        <authorList>
            <person name="Martin C."/>
        </authorList>
    </citation>
    <scope>NUCLEOTIDE SEQUENCE</scope>
</reference>
<dbReference type="GO" id="GO:0006974">
    <property type="term" value="P:DNA damage response"/>
    <property type="evidence" value="ECO:0007669"/>
    <property type="project" value="UniProtKB-KW"/>
</dbReference>
<evidence type="ECO:0000256" key="16">
    <source>
        <dbReference type="ARBA" id="ARBA00023163"/>
    </source>
</evidence>
<dbReference type="GO" id="GO:0008270">
    <property type="term" value="F:zinc ion binding"/>
    <property type="evidence" value="ECO:0007669"/>
    <property type="project" value="UniProtKB-KW"/>
</dbReference>
<evidence type="ECO:0000256" key="14">
    <source>
        <dbReference type="ARBA" id="ARBA00023117"/>
    </source>
</evidence>
<evidence type="ECO:0000256" key="24">
    <source>
        <dbReference type="PROSITE-ProRule" id="PRU00475"/>
    </source>
</evidence>
<feature type="compositionally biased region" description="Basic and acidic residues" evidence="26">
    <location>
        <begin position="396"/>
        <end position="415"/>
    </location>
</feature>
<dbReference type="PROSITE" id="PS50016">
    <property type="entry name" value="ZF_PHD_2"/>
    <property type="match status" value="2"/>
</dbReference>
<gene>
    <name evidence="27" type="ORF">OFUS_LOCUS12047</name>
</gene>
<evidence type="ECO:0000256" key="26">
    <source>
        <dbReference type="SAM" id="MobiDB-lite"/>
    </source>
</evidence>
<dbReference type="InterPro" id="IPR047174">
    <property type="entry name" value="BAZ1B"/>
</dbReference>
<feature type="region of interest" description="Disordered" evidence="26">
    <location>
        <begin position="1290"/>
        <end position="1465"/>
    </location>
</feature>
<evidence type="ECO:0000313" key="28">
    <source>
        <dbReference type="Proteomes" id="UP000749559"/>
    </source>
</evidence>
<feature type="compositionally biased region" description="Low complexity" evidence="26">
    <location>
        <begin position="1387"/>
        <end position="1402"/>
    </location>
</feature>
<keyword evidence="8 23" id="KW-0863">Zinc-finger</keyword>
<evidence type="ECO:0000256" key="17">
    <source>
        <dbReference type="ARBA" id="ARBA00023242"/>
    </source>
</evidence>
<feature type="region of interest" description="Disordered" evidence="26">
    <location>
        <begin position="263"/>
        <end position="335"/>
    </location>
</feature>
<dbReference type="GO" id="GO:0005524">
    <property type="term" value="F:ATP binding"/>
    <property type="evidence" value="ECO:0007669"/>
    <property type="project" value="UniProtKB-KW"/>
</dbReference>
<organism evidence="27 28">
    <name type="scientific">Owenia fusiformis</name>
    <name type="common">Polychaete worm</name>
    <dbReference type="NCBI Taxonomy" id="6347"/>
    <lineage>
        <taxon>Eukaryota</taxon>
        <taxon>Metazoa</taxon>
        <taxon>Spiralia</taxon>
        <taxon>Lophotrochozoa</taxon>
        <taxon>Annelida</taxon>
        <taxon>Polychaeta</taxon>
        <taxon>Sedentaria</taxon>
        <taxon>Canalipalpata</taxon>
        <taxon>Sabellida</taxon>
        <taxon>Oweniida</taxon>
        <taxon>Oweniidae</taxon>
        <taxon>Owenia</taxon>
    </lineage>
</organism>
<keyword evidence="17 24" id="KW-0539">Nucleus</keyword>
<dbReference type="EC" id="2.7.10.2" evidence="3"/>
<sequence>MPLLGRKIFQLKPPLEDAKPEETLYTIKHTQEQFKSKSEYERRLALYKDKVWTCRCTGHINMSHADAWKSELRIQKMLKSEFSSLFEEPILRIMHHSTLVLEGLVEKCWLHILQSFVVGEPIVLNVKDSDDELDGVILKVDTTIAPGNPSNSGSPSSDKENAENKEATGSEAGSPTKKWSPPKLLPYKYSLKIDDGRIIHGVPALDLQRTTRTPSKELMRYFIRTNATRAGETQKGPWVVDDKLVKKFDIPAKLSDFFLSPTKVSETSKKSESSKKRKPSTKLKSPAAKKAKKDTKSKSTESPKKSPKKTPKGKSPKNGSLIAASKDDSDSDDEDNYVLADLKALKKAIAEQGKSSPGKNCSKNTPKKSTSKKGNGDTSAKGTPRKSASNSKSNTPRKETNEKTPKKKKDKDGKKKSLKQMTLFDMSNKTDSKSPGRSPALKKSKVMSPPRLPSLALKLRKAMAAGDDKWLIGSLMYKCAKELTNSQRKNLPDDLRGPVQEKWEVMEEKKKIKAMPAAEREEYLKKKKEEKMKKSLEARKEKMAEMKKLREESNKKFEDTELGDDLPALPAPKLVPTPEGLPNECFGDVAMVTEFISCYKGLLMPDDEYPIMSDALMKALCNGKEGYTYLGRVCTVLLSTLLQDQISNDYKELDFKLSELPVTAGTASELLRLVLRSHDIEDKEDDESDASEELENEENEVPEEVIEQLESCEFFDLEPEQKLQILLGLCHRMLGSYSVQDFLNESQQEASNLWKQKIKFLKEKNDKLRQEKKIKQEVKKEETGGATDNPDKEKESKSKKGKVKEEVKQEEPEDEEPADLASVVKRRRITTAKAAEERAKKEEEERIQRDKREEEYRKQKEKVAFDKTFTEGIACAKLVLRQTPIGTDRNHSRYWIFQNTTPGLFVEKGWATKDFQYSVETPKTTDVEDSDDEVLIKKVKKLKEGEETTSPHFGQNLWFTYDSIKDLDSLLQGLSKNGIRESVLKEEIKKSYDAIKNAIYVAQRTNVALRDSDGNQEALKNFKEGLLSFELIARQGGLGGLPTTAEFNKWEKKLEKTDNVKELGELMVVVMENILPKFLQNKFAKKKKKVNKFTTVEVKEEELGEGEEEKDDKEQIKVDETIAKWKEASRNCSTMSRLHVLLGMFESCVNWNMSSENAKCKICRKGGNDDKLLLCDDCNLAFHLYCLRPALPAIPKGEWFCPACIPLSKRRCTRGINYKNLNDGSDEEEQDEEEMAKDEECHICGDQQNIFSCSSCPRAFHLDCHEPPLRHPPRSTWTCTQCKTGVQYRRPRRSKTQQRKAAQSRKRYEKEESSSEEEEEEESDAGSDIEVDSDASDVSLEVKVRPARGTRNSRRANGEDEDLEKALEESKRSSRRQSKGNESVGDSSRSARATRRALNTSSDDTDNYVPNKKSKSNVTKKQGTPTEKRKAGRPSKSKKAQNDLLNGITWSESDDEDTEESDVAVEKKDPAMKACTDILQRVIRHRHSWPFRQPVDVKIVPDYYDVITDPLDLTTIKNRCLCFEYSTPVEFLGDMDKIFQNSYIYNGTASEIGGLTKQVEEFYKQLVEKFLPDFMDPLEKQPEWKSDHSYSSPPRPKKKVSD</sequence>
<dbReference type="GO" id="GO:0140801">
    <property type="term" value="F:histone H2AXY142 kinase activity"/>
    <property type="evidence" value="ECO:0007669"/>
    <property type="project" value="InterPro"/>
</dbReference>
<feature type="region of interest" description="Disordered" evidence="26">
    <location>
        <begin position="349"/>
        <end position="449"/>
    </location>
</feature>
<evidence type="ECO:0000256" key="21">
    <source>
        <dbReference type="ARBA" id="ARBA00076449"/>
    </source>
</evidence>
<dbReference type="PRINTS" id="PR00503">
    <property type="entry name" value="BROMODOMAIN"/>
</dbReference>
<keyword evidence="13 25" id="KW-0175">Coiled coil</keyword>
<evidence type="ECO:0000256" key="7">
    <source>
        <dbReference type="ARBA" id="ARBA00022763"/>
    </source>
</evidence>
<evidence type="ECO:0000256" key="18">
    <source>
        <dbReference type="ARBA" id="ARBA00051245"/>
    </source>
</evidence>
<dbReference type="PROSITE" id="PS50014">
    <property type="entry name" value="BROMODOMAIN_2"/>
    <property type="match status" value="1"/>
</dbReference>
<evidence type="ECO:0000256" key="6">
    <source>
        <dbReference type="ARBA" id="ARBA00022741"/>
    </source>
</evidence>
<feature type="compositionally biased region" description="Low complexity" evidence="26">
    <location>
        <begin position="146"/>
        <end position="156"/>
    </location>
</feature>
<evidence type="ECO:0000256" key="23">
    <source>
        <dbReference type="PROSITE-ProRule" id="PRU00146"/>
    </source>
</evidence>
<feature type="compositionally biased region" description="Polar residues" evidence="26">
    <location>
        <begin position="1416"/>
        <end position="1425"/>
    </location>
</feature>
<dbReference type="SMART" id="SM00249">
    <property type="entry name" value="PHD"/>
    <property type="match status" value="2"/>
</dbReference>
<keyword evidence="12" id="KW-0805">Transcription regulation</keyword>
<evidence type="ECO:0000256" key="10">
    <source>
        <dbReference type="ARBA" id="ARBA00022833"/>
    </source>
</evidence>
<feature type="compositionally biased region" description="Acidic residues" evidence="26">
    <location>
        <begin position="1314"/>
        <end position="1335"/>
    </location>
</feature>
<dbReference type="InterPro" id="IPR001487">
    <property type="entry name" value="Bromodomain"/>
</dbReference>
<dbReference type="Gene3D" id="1.20.920.10">
    <property type="entry name" value="Bromodomain-like"/>
    <property type="match status" value="1"/>
</dbReference>
<feature type="compositionally biased region" description="Basic and acidic residues" evidence="26">
    <location>
        <begin position="834"/>
        <end position="857"/>
    </location>
</feature>
<evidence type="ECO:0000256" key="20">
    <source>
        <dbReference type="ARBA" id="ARBA00069894"/>
    </source>
</evidence>
<dbReference type="Gene3D" id="3.30.40.10">
    <property type="entry name" value="Zinc/RING finger domain, C3HC4 (zinc finger)"/>
    <property type="match status" value="2"/>
</dbReference>
<keyword evidence="11" id="KW-0067">ATP-binding</keyword>
<keyword evidence="16" id="KW-0804">Transcription</keyword>
<feature type="region of interest" description="Disordered" evidence="26">
    <location>
        <begin position="1581"/>
        <end position="1602"/>
    </location>
</feature>
<protein>
    <recommendedName>
        <fullName evidence="20">Tyrosine-protein kinase BAZ1B</fullName>
        <ecNumber evidence="3">2.7.10.2</ecNumber>
    </recommendedName>
    <alternativeName>
        <fullName evidence="21">Bromodomain adjacent to zinc finger domain protein 1B</fullName>
    </alternativeName>
</protein>
<evidence type="ECO:0000256" key="9">
    <source>
        <dbReference type="ARBA" id="ARBA00022777"/>
    </source>
</evidence>
<dbReference type="Pfam" id="PF00628">
    <property type="entry name" value="PHD"/>
    <property type="match status" value="2"/>
</dbReference>
<dbReference type="InterPro" id="IPR013083">
    <property type="entry name" value="Znf_RING/FYVE/PHD"/>
</dbReference>
<keyword evidence="28" id="KW-1185">Reference proteome</keyword>
<keyword evidence="6" id="KW-0547">Nucleotide-binding</keyword>
<feature type="compositionally biased region" description="Basic and acidic residues" evidence="26">
    <location>
        <begin position="294"/>
        <end position="304"/>
    </location>
</feature>
<keyword evidence="7" id="KW-0227">DNA damage</keyword>
<dbReference type="PROSITE" id="PS01359">
    <property type="entry name" value="ZF_PHD_1"/>
    <property type="match status" value="2"/>
</dbReference>
<dbReference type="EMBL" id="CAIIXF020000006">
    <property type="protein sequence ID" value="CAH1786083.1"/>
    <property type="molecule type" value="Genomic_DNA"/>
</dbReference>
<dbReference type="SUPFAM" id="SSF57903">
    <property type="entry name" value="FYVE/PHD zinc finger"/>
    <property type="match status" value="2"/>
</dbReference>
<evidence type="ECO:0000256" key="12">
    <source>
        <dbReference type="ARBA" id="ARBA00023015"/>
    </source>
</evidence>
<dbReference type="InterPro" id="IPR013136">
    <property type="entry name" value="WSTF_Acf1_Cbp146"/>
</dbReference>
<dbReference type="PROSITE" id="PS50330">
    <property type="entry name" value="UIM"/>
    <property type="match status" value="1"/>
</dbReference>
<evidence type="ECO:0000256" key="13">
    <source>
        <dbReference type="ARBA" id="ARBA00023054"/>
    </source>
</evidence>
<dbReference type="InterPro" id="IPR028942">
    <property type="entry name" value="WHIM1_dom"/>
</dbReference>
<dbReference type="OrthoDB" id="784962at2759"/>
<feature type="compositionally biased region" description="Basic residues" evidence="26">
    <location>
        <begin position="1430"/>
        <end position="1439"/>
    </location>
</feature>
<proteinExistence type="inferred from homology"/>
<dbReference type="GO" id="GO:0090535">
    <property type="term" value="C:WICH complex"/>
    <property type="evidence" value="ECO:0007669"/>
    <property type="project" value="InterPro"/>
</dbReference>